<organism evidence="1">
    <name type="scientific">uncultured Mycobacteriales bacterium</name>
    <dbReference type="NCBI Taxonomy" id="581187"/>
    <lineage>
        <taxon>Bacteria</taxon>
        <taxon>Bacillati</taxon>
        <taxon>Actinomycetota</taxon>
        <taxon>Actinomycetes</taxon>
        <taxon>Mycobacteriales</taxon>
        <taxon>environmental samples</taxon>
    </lineage>
</organism>
<protein>
    <submittedName>
        <fullName evidence="1">Uncharacterized protein</fullName>
    </submittedName>
</protein>
<sequence length="115" mass="10698">MGVADGGVLTPAGGAGVPVGAGAGGWVAGAGVVPAGVVGTAVVAAGPVGVAGVVAAAGNYGTDKPVWPAAARGVVAVGALTQSMLPAPWSSHGHWVDCSVIGDGVLSVYVEGQED</sequence>
<dbReference type="Gene3D" id="3.40.50.200">
    <property type="entry name" value="Peptidase S8/S53 domain"/>
    <property type="match status" value="1"/>
</dbReference>
<dbReference type="GO" id="GO:0006508">
    <property type="term" value="P:proteolysis"/>
    <property type="evidence" value="ECO:0007669"/>
    <property type="project" value="InterPro"/>
</dbReference>
<dbReference type="SUPFAM" id="SSF52743">
    <property type="entry name" value="Subtilisin-like"/>
    <property type="match status" value="1"/>
</dbReference>
<name>A0A6J4ICC6_9ACTN</name>
<gene>
    <name evidence="1" type="ORF">AVDCRST_MAG41-1754</name>
</gene>
<accession>A0A6J4ICC6</accession>
<proteinExistence type="predicted"/>
<evidence type="ECO:0000313" key="1">
    <source>
        <dbReference type="EMBL" id="CAA9247138.1"/>
    </source>
</evidence>
<reference evidence="1" key="1">
    <citation type="submission" date="2020-02" db="EMBL/GenBank/DDBJ databases">
        <authorList>
            <person name="Meier V. D."/>
        </authorList>
    </citation>
    <scope>NUCLEOTIDE SEQUENCE</scope>
    <source>
        <strain evidence="1">AVDCRST_MAG41</strain>
    </source>
</reference>
<dbReference type="EMBL" id="CADCTP010000161">
    <property type="protein sequence ID" value="CAA9247138.1"/>
    <property type="molecule type" value="Genomic_DNA"/>
</dbReference>
<feature type="non-terminal residue" evidence="1">
    <location>
        <position position="115"/>
    </location>
</feature>
<dbReference type="AlphaFoldDB" id="A0A6J4ICC6"/>
<dbReference type="InterPro" id="IPR036852">
    <property type="entry name" value="Peptidase_S8/S53_dom_sf"/>
</dbReference>
<dbReference type="GO" id="GO:0004252">
    <property type="term" value="F:serine-type endopeptidase activity"/>
    <property type="evidence" value="ECO:0007669"/>
    <property type="project" value="InterPro"/>
</dbReference>